<feature type="region of interest" description="Disordered" evidence="1">
    <location>
        <begin position="1"/>
        <end position="20"/>
    </location>
</feature>
<dbReference type="Pfam" id="PF17957">
    <property type="entry name" value="Big_7"/>
    <property type="match status" value="2"/>
</dbReference>
<dbReference type="AlphaFoldDB" id="A0A6J7KAM8"/>
<feature type="region of interest" description="Disordered" evidence="1">
    <location>
        <begin position="402"/>
        <end position="426"/>
    </location>
</feature>
<dbReference type="Gene3D" id="2.60.40.10">
    <property type="entry name" value="Immunoglobulins"/>
    <property type="match status" value="2"/>
</dbReference>
<reference evidence="2" key="1">
    <citation type="submission" date="2020-05" db="EMBL/GenBank/DDBJ databases">
        <authorList>
            <person name="Chiriac C."/>
            <person name="Salcher M."/>
            <person name="Ghai R."/>
            <person name="Kavagutti S V."/>
        </authorList>
    </citation>
    <scope>NUCLEOTIDE SEQUENCE</scope>
</reference>
<gene>
    <name evidence="2" type="ORF">UFOPK3564_03501</name>
</gene>
<sequence>MLRPSSSAHRPARSPRRARPGRPLLAVVGLGVLAAAAASVPGSGAAFSSRTTNPANALTAAADWVAPTVAVTDPGTYLSGAPTIRATASDSGSGVRSVALQIAPNAGAETSYVALCTATVAPYGCTWDTTRVADGSYKLRAIATDRDGNAATSAVVSQRIVDNTAPTAALNDPGQNLQPGPVTLSATASDATSGVRQVVLQRASSATGPWTDVCTQTTAPYSCTWTATAGTHLLRAVVTDVAGNVTTTAAITRIVKDTVRPTGAAISTTNGNATAGSVGPGDTLTLRWSEPMLLGSILTGLNTTTTTPLTVRFTNPSFGLGSGDDTISFLAANGGATPNLGTVGLGSSNWLRAFAGAPTYAATAIARTVDGATEVQITLGTRTGTTTPAYATPVALSWTPSTVPQDLGENTTDAAPVTQPSAGVAF</sequence>
<evidence type="ECO:0000256" key="1">
    <source>
        <dbReference type="SAM" id="MobiDB-lite"/>
    </source>
</evidence>
<name>A0A6J7KAM8_9ZZZZ</name>
<evidence type="ECO:0000313" key="2">
    <source>
        <dbReference type="EMBL" id="CAB4951342.1"/>
    </source>
</evidence>
<accession>A0A6J7KAM8</accession>
<organism evidence="2">
    <name type="scientific">freshwater metagenome</name>
    <dbReference type="NCBI Taxonomy" id="449393"/>
    <lineage>
        <taxon>unclassified sequences</taxon>
        <taxon>metagenomes</taxon>
        <taxon>ecological metagenomes</taxon>
    </lineage>
</organism>
<dbReference type="InterPro" id="IPR013783">
    <property type="entry name" value="Ig-like_fold"/>
</dbReference>
<protein>
    <submittedName>
        <fullName evidence="2">Unannotated protein</fullName>
    </submittedName>
</protein>
<feature type="compositionally biased region" description="Basic residues" evidence="1">
    <location>
        <begin position="10"/>
        <end position="20"/>
    </location>
</feature>
<proteinExistence type="predicted"/>
<dbReference type="EMBL" id="CAFBMK010000345">
    <property type="protein sequence ID" value="CAB4951342.1"/>
    <property type="molecule type" value="Genomic_DNA"/>
</dbReference>